<feature type="domain" description="Glycosyl transferase family 1" evidence="3">
    <location>
        <begin position="215"/>
        <end position="332"/>
    </location>
</feature>
<organism evidence="4 5">
    <name type="scientific">Falsiroseomonas tokyonensis</name>
    <dbReference type="NCBI Taxonomy" id="430521"/>
    <lineage>
        <taxon>Bacteria</taxon>
        <taxon>Pseudomonadati</taxon>
        <taxon>Pseudomonadota</taxon>
        <taxon>Alphaproteobacteria</taxon>
        <taxon>Acetobacterales</taxon>
        <taxon>Roseomonadaceae</taxon>
        <taxon>Falsiroseomonas</taxon>
    </lineage>
</organism>
<protein>
    <submittedName>
        <fullName evidence="4">Glycosyltransferase family 4 protein</fullName>
    </submittedName>
</protein>
<dbReference type="CDD" id="cd03809">
    <property type="entry name" value="GT4_MtfB-like"/>
    <property type="match status" value="1"/>
</dbReference>
<keyword evidence="5" id="KW-1185">Reference proteome</keyword>
<evidence type="ECO:0000313" key="4">
    <source>
        <dbReference type="EMBL" id="MFC3003306.1"/>
    </source>
</evidence>
<dbReference type="Pfam" id="PF00534">
    <property type="entry name" value="Glycos_transf_1"/>
    <property type="match status" value="1"/>
</dbReference>
<keyword evidence="1" id="KW-0808">Transferase</keyword>
<proteinExistence type="predicted"/>
<evidence type="ECO:0000313" key="5">
    <source>
        <dbReference type="Proteomes" id="UP001595420"/>
    </source>
</evidence>
<gene>
    <name evidence="4" type="ORF">ACFOD3_25650</name>
</gene>
<feature type="region of interest" description="Disordered" evidence="2">
    <location>
        <begin position="398"/>
        <end position="428"/>
    </location>
</feature>
<sequence>MHVFLDISRLLTVAHRAAPSGIDRVELAYARHWATNDPANCTFVAEVPLLGFAALPTALVRELVVALEESWESGTRLASGTARRARLSLPFGRPALTEALRRPGPKCFLLVSHRALERPGRIASMRRNGCHFVPLIHDLIPLHHPEFARAGQAEKHKRRIITTAAMADAIIVNSAATALELSPWLAARPNRPLVAVAPLGVTPPAVEAPPVALRPYFVALGTIEPRKNHLLLLNLWRQFASSMGGAAPRLVVVGRRGWENENVLDMLERCSALDGLVRESGSLPDREVASLLRGARALLFPSFAEGFGLPLAESLALGVPALASDLPALREVGRQVPDYLDPLDGMAWRSAVLDYARPDSGSRRAQMSRMNGWKPPSWDAHFVEVERLFRDLLKRPTEALPAPPALPERAAERPLAMPGAQRRDESAP</sequence>
<name>A0ABV7C2B4_9PROT</name>
<evidence type="ECO:0000259" key="3">
    <source>
        <dbReference type="Pfam" id="PF00534"/>
    </source>
</evidence>
<reference evidence="5" key="1">
    <citation type="journal article" date="2019" name="Int. J. Syst. Evol. Microbiol.">
        <title>The Global Catalogue of Microorganisms (GCM) 10K type strain sequencing project: providing services to taxonomists for standard genome sequencing and annotation.</title>
        <authorList>
            <consortium name="The Broad Institute Genomics Platform"/>
            <consortium name="The Broad Institute Genome Sequencing Center for Infectious Disease"/>
            <person name="Wu L."/>
            <person name="Ma J."/>
        </authorList>
    </citation>
    <scope>NUCLEOTIDE SEQUENCE [LARGE SCALE GENOMIC DNA]</scope>
    <source>
        <strain evidence="5">CGMCC 1.16855</strain>
    </source>
</reference>
<dbReference type="InterPro" id="IPR001296">
    <property type="entry name" value="Glyco_trans_1"/>
</dbReference>
<accession>A0ABV7C2B4</accession>
<evidence type="ECO:0000256" key="1">
    <source>
        <dbReference type="ARBA" id="ARBA00022679"/>
    </source>
</evidence>
<dbReference type="PANTHER" id="PTHR46401:SF2">
    <property type="entry name" value="GLYCOSYLTRANSFERASE WBBK-RELATED"/>
    <property type="match status" value="1"/>
</dbReference>
<evidence type="ECO:0000256" key="2">
    <source>
        <dbReference type="SAM" id="MobiDB-lite"/>
    </source>
</evidence>
<dbReference type="Proteomes" id="UP001595420">
    <property type="component" value="Unassembled WGS sequence"/>
</dbReference>
<comment type="caution">
    <text evidence="4">The sequence shown here is derived from an EMBL/GenBank/DDBJ whole genome shotgun (WGS) entry which is preliminary data.</text>
</comment>
<dbReference type="EMBL" id="JBHRSB010000010">
    <property type="protein sequence ID" value="MFC3003306.1"/>
    <property type="molecule type" value="Genomic_DNA"/>
</dbReference>
<dbReference type="RefSeq" id="WP_216839744.1">
    <property type="nucleotide sequence ID" value="NZ_JAFNJS010000010.1"/>
</dbReference>
<dbReference type="PANTHER" id="PTHR46401">
    <property type="entry name" value="GLYCOSYLTRANSFERASE WBBK-RELATED"/>
    <property type="match status" value="1"/>
</dbReference>